<evidence type="ECO:0000256" key="5">
    <source>
        <dbReference type="SAM" id="Phobius"/>
    </source>
</evidence>
<keyword evidence="5" id="KW-0472">Membrane</keyword>
<dbReference type="AlphaFoldDB" id="A0AAV9SC10"/>
<dbReference type="Pfam" id="PF04548">
    <property type="entry name" value="AIG1"/>
    <property type="match status" value="2"/>
</dbReference>
<dbReference type="SUPFAM" id="SSF52540">
    <property type="entry name" value="P-loop containing nucleoside triphosphate hydrolases"/>
    <property type="match status" value="2"/>
</dbReference>
<comment type="similarity">
    <text evidence="1">Belongs to the TRAFAC class TrmE-Era-EngA-EngB-Septin-like GTPase superfamily. AIG1/Toc34/Toc159-like paraseptin GTPase family. IAN subfamily.</text>
</comment>
<dbReference type="Gene3D" id="3.40.50.300">
    <property type="entry name" value="P-loop containing nucleotide triphosphate hydrolases"/>
    <property type="match status" value="2"/>
</dbReference>
<protein>
    <recommendedName>
        <fullName evidence="6">AIG1-type G domain-containing protein</fullName>
    </recommendedName>
</protein>
<evidence type="ECO:0000256" key="1">
    <source>
        <dbReference type="ARBA" id="ARBA00008535"/>
    </source>
</evidence>
<evidence type="ECO:0000256" key="2">
    <source>
        <dbReference type="ARBA" id="ARBA00022741"/>
    </source>
</evidence>
<reference evidence="7 8" key="1">
    <citation type="submission" date="2021-06" db="EMBL/GenBank/DDBJ databases">
        <authorList>
            <person name="Palmer J.M."/>
        </authorList>
    </citation>
    <scope>NUCLEOTIDE SEQUENCE [LARGE SCALE GENOMIC DNA]</scope>
    <source>
        <strain evidence="7 8">MEX-2019</strain>
        <tissue evidence="7">Muscle</tissue>
    </source>
</reference>
<keyword evidence="8" id="KW-1185">Reference proteome</keyword>
<feature type="domain" description="AIG1-type G" evidence="6">
    <location>
        <begin position="200"/>
        <end position="409"/>
    </location>
</feature>
<keyword evidence="5" id="KW-0812">Transmembrane</keyword>
<dbReference type="PROSITE" id="PS00675">
    <property type="entry name" value="SIGMA54_INTERACT_1"/>
    <property type="match status" value="1"/>
</dbReference>
<keyword evidence="5" id="KW-1133">Transmembrane helix</keyword>
<dbReference type="InterPro" id="IPR045058">
    <property type="entry name" value="GIMA/IAN/Toc"/>
</dbReference>
<evidence type="ECO:0000256" key="4">
    <source>
        <dbReference type="SAM" id="MobiDB-lite"/>
    </source>
</evidence>
<dbReference type="FunFam" id="3.40.50.300:FF:000366">
    <property type="entry name" value="GTPase, IMAP family member 2"/>
    <property type="match status" value="1"/>
</dbReference>
<feature type="region of interest" description="Disordered" evidence="4">
    <location>
        <begin position="501"/>
        <end position="526"/>
    </location>
</feature>
<keyword evidence="3" id="KW-0342">GTP-binding</keyword>
<evidence type="ECO:0000313" key="7">
    <source>
        <dbReference type="EMBL" id="KAK5618912.1"/>
    </source>
</evidence>
<keyword evidence="2" id="KW-0547">Nucleotide-binding</keyword>
<dbReference type="InterPro" id="IPR006703">
    <property type="entry name" value="G_AIG1"/>
</dbReference>
<sequence>MVMHTAHDSICHSTDNKAAYCLHNKAWMKIAGPAAGPLGDVFLGSSVVVQSEITVAGRGKKQVKAHKKDMANSIQTVEEHSVNVGVYNASMSTPQGQRAEGVKPQTVEASKIIIKRPDGAQKCIKVLRAYRIVLLGETGAGKSTLGNTIFGEDVFEPGRTTEYYIQSKSVHERRITVLDSPGFSNAYQPEGELKDKIARLPKRRIVIIGQTGAGKSSLGNTILKNKKFKVSHDLDSGMSVCETKTKCVGGREITLIDMPGLFDPAKDEKELKPALLKYITECSPGPHAFLIVLKVEECGEKGKDIISKMNEYFSEEVFRYGTVVFTHGNSLPRRQRIKDFVKKNKFLSDLVEKCGSRCHVVDNKHWSKRPKYEYRSNRYQVKKILKSIEKTMEENDGICYTNAMLQEIEKNIQREEQHIAETSRNIPKEKIRETAKDRVYNDVLNKAAGFTTGALLGAVFGVATAISVVVALLASVFRVAVKAWTGTATNPALDKAAKAAPDAAEAAAKPPTAQKVRTEEEGNTAEKTIDATVTGKAGSRLAVRSLLGSAAVAGTLLGGYTRYEAAEKAETPWEAAEMAAEAVSSSGFTAIETSQKFVSNLVNAVFKPLTKDS</sequence>
<dbReference type="EMBL" id="JAHHUM010000595">
    <property type="protein sequence ID" value="KAK5618912.1"/>
    <property type="molecule type" value="Genomic_DNA"/>
</dbReference>
<comment type="caution">
    <text evidence="7">The sequence shown here is derived from an EMBL/GenBank/DDBJ whole genome shotgun (WGS) entry which is preliminary data.</text>
</comment>
<evidence type="ECO:0000256" key="3">
    <source>
        <dbReference type="ARBA" id="ARBA00023134"/>
    </source>
</evidence>
<dbReference type="PANTHER" id="PTHR10903">
    <property type="entry name" value="GTPASE, IMAP FAMILY MEMBER-RELATED"/>
    <property type="match status" value="1"/>
</dbReference>
<feature type="compositionally biased region" description="Low complexity" evidence="4">
    <location>
        <begin position="501"/>
        <end position="515"/>
    </location>
</feature>
<organism evidence="7 8">
    <name type="scientific">Crenichthys baileyi</name>
    <name type="common">White River springfish</name>
    <dbReference type="NCBI Taxonomy" id="28760"/>
    <lineage>
        <taxon>Eukaryota</taxon>
        <taxon>Metazoa</taxon>
        <taxon>Chordata</taxon>
        <taxon>Craniata</taxon>
        <taxon>Vertebrata</taxon>
        <taxon>Euteleostomi</taxon>
        <taxon>Actinopterygii</taxon>
        <taxon>Neopterygii</taxon>
        <taxon>Teleostei</taxon>
        <taxon>Neoteleostei</taxon>
        <taxon>Acanthomorphata</taxon>
        <taxon>Ovalentaria</taxon>
        <taxon>Atherinomorphae</taxon>
        <taxon>Cyprinodontiformes</taxon>
        <taxon>Goodeidae</taxon>
        <taxon>Crenichthys</taxon>
    </lineage>
</organism>
<dbReference type="InterPro" id="IPR025662">
    <property type="entry name" value="Sigma_54_int_dom_ATP-bd_1"/>
</dbReference>
<dbReference type="Proteomes" id="UP001311232">
    <property type="component" value="Unassembled WGS sequence"/>
</dbReference>
<dbReference type="PROSITE" id="PS51720">
    <property type="entry name" value="G_AIG1"/>
    <property type="match status" value="1"/>
</dbReference>
<name>A0AAV9SC10_9TELE</name>
<feature type="transmembrane region" description="Helical" evidence="5">
    <location>
        <begin position="454"/>
        <end position="477"/>
    </location>
</feature>
<proteinExistence type="inferred from homology"/>
<accession>A0AAV9SC10</accession>
<gene>
    <name evidence="7" type="ORF">CRENBAI_008484</name>
</gene>
<dbReference type="PANTHER" id="PTHR10903:SF62">
    <property type="entry name" value="GTPASE IMAP FAMILY MEMBER 4-LIKE-RELATED"/>
    <property type="match status" value="1"/>
</dbReference>
<dbReference type="InterPro" id="IPR027417">
    <property type="entry name" value="P-loop_NTPase"/>
</dbReference>
<evidence type="ECO:0000313" key="8">
    <source>
        <dbReference type="Proteomes" id="UP001311232"/>
    </source>
</evidence>
<dbReference type="GO" id="GO:0005525">
    <property type="term" value="F:GTP binding"/>
    <property type="evidence" value="ECO:0007669"/>
    <property type="project" value="UniProtKB-KW"/>
</dbReference>
<evidence type="ECO:0000259" key="6">
    <source>
        <dbReference type="PROSITE" id="PS51720"/>
    </source>
</evidence>